<organism evidence="1 2">
    <name type="scientific">Meloidogyne enterolobii</name>
    <name type="common">Root-knot nematode worm</name>
    <name type="synonym">Meloidogyne mayaguensis</name>
    <dbReference type="NCBI Taxonomy" id="390850"/>
    <lineage>
        <taxon>Eukaryota</taxon>
        <taxon>Metazoa</taxon>
        <taxon>Ecdysozoa</taxon>
        <taxon>Nematoda</taxon>
        <taxon>Chromadorea</taxon>
        <taxon>Rhabditida</taxon>
        <taxon>Tylenchina</taxon>
        <taxon>Tylenchomorpha</taxon>
        <taxon>Tylenchoidea</taxon>
        <taxon>Meloidogynidae</taxon>
        <taxon>Meloidogyninae</taxon>
        <taxon>Meloidogyne</taxon>
    </lineage>
</organism>
<keyword evidence="2" id="KW-1185">Reference proteome</keyword>
<protein>
    <submittedName>
        <fullName evidence="1">Uncharacterized protein</fullName>
    </submittedName>
</protein>
<dbReference type="Proteomes" id="UP001497535">
    <property type="component" value="Unassembled WGS sequence"/>
</dbReference>
<evidence type="ECO:0000313" key="2">
    <source>
        <dbReference type="Proteomes" id="UP001497535"/>
    </source>
</evidence>
<reference evidence="1" key="1">
    <citation type="submission" date="2023-11" db="EMBL/GenBank/DDBJ databases">
        <authorList>
            <person name="Poullet M."/>
        </authorList>
    </citation>
    <scope>NUCLEOTIDE SEQUENCE</scope>
    <source>
        <strain evidence="1">E1834</strain>
    </source>
</reference>
<dbReference type="EMBL" id="CAVMJV010000014">
    <property type="protein sequence ID" value="CAK5052463.1"/>
    <property type="molecule type" value="Genomic_DNA"/>
</dbReference>
<gene>
    <name evidence="1" type="ORF">MENTE1834_LOCUS13887</name>
</gene>
<proteinExistence type="predicted"/>
<accession>A0ACB0YLI6</accession>
<name>A0ACB0YLI6_MELEN</name>
<sequence>MTKVMNNLSNKYVEFVKIKNKWSEIYNDCCDDNCINTNKPTGNCNKGNGFGNLINDENIKYINCLEGNEGYDNFVDVYAENSFKNPQRCLNYSLYYFEVKCIFERNEGEVKMYIGLVNFNKNKGIRYSANIAIILNEKDEAFETPTPFNNNDIFGCGLVYPPTNMTNKFPYVFFTQNGNQIGKGILKDNFNSYKPYVDLYRCSIEANFGNNLESKPFNYDISKHSVLKKFY</sequence>
<evidence type="ECO:0000313" key="1">
    <source>
        <dbReference type="EMBL" id="CAK5052463.1"/>
    </source>
</evidence>
<comment type="caution">
    <text evidence="1">The sequence shown here is derived from an EMBL/GenBank/DDBJ whole genome shotgun (WGS) entry which is preliminary data.</text>
</comment>